<evidence type="ECO:0000256" key="1">
    <source>
        <dbReference type="SAM" id="SignalP"/>
    </source>
</evidence>
<dbReference type="AlphaFoldDB" id="A0A379ZX67"/>
<evidence type="ECO:0000313" key="2">
    <source>
        <dbReference type="EMBL" id="SUI70116.1"/>
    </source>
</evidence>
<reference evidence="2 3" key="1">
    <citation type="submission" date="2018-06" db="EMBL/GenBank/DDBJ databases">
        <authorList>
            <consortium name="Pathogen Informatics"/>
            <person name="Doyle S."/>
        </authorList>
    </citation>
    <scope>NUCLEOTIDE SEQUENCE [LARGE SCALE GENOMIC DNA]</scope>
    <source>
        <strain evidence="2 3">NCTC11544</strain>
    </source>
</reference>
<protein>
    <submittedName>
        <fullName evidence="2">Uncharacterized protein</fullName>
    </submittedName>
</protein>
<evidence type="ECO:0000313" key="3">
    <source>
        <dbReference type="Proteomes" id="UP000255529"/>
    </source>
</evidence>
<gene>
    <name evidence="2" type="ORF">NCTC11544_03096</name>
</gene>
<dbReference type="Proteomes" id="UP000255529">
    <property type="component" value="Unassembled WGS sequence"/>
</dbReference>
<name>A0A379ZX67_9GAMM</name>
<keyword evidence="1" id="KW-0732">Signal</keyword>
<proteinExistence type="predicted"/>
<dbReference type="RefSeq" id="WP_129939602.1">
    <property type="nucleotide sequence ID" value="NZ_CAMKUF010000003.1"/>
</dbReference>
<feature type="signal peptide" evidence="1">
    <location>
        <begin position="1"/>
        <end position="19"/>
    </location>
</feature>
<dbReference type="EMBL" id="UGYN01000002">
    <property type="protein sequence ID" value="SUI70116.1"/>
    <property type="molecule type" value="Genomic_DNA"/>
</dbReference>
<accession>A0A379ZX67</accession>
<organism evidence="2 3">
    <name type="scientific">Serratia quinivorans</name>
    <dbReference type="NCBI Taxonomy" id="137545"/>
    <lineage>
        <taxon>Bacteria</taxon>
        <taxon>Pseudomonadati</taxon>
        <taxon>Pseudomonadota</taxon>
        <taxon>Gammaproteobacteria</taxon>
        <taxon>Enterobacterales</taxon>
        <taxon>Yersiniaceae</taxon>
        <taxon>Serratia</taxon>
    </lineage>
</organism>
<sequence>MFRLSFFLLVLSISNLGYAWNVNWNSDHTIPFLAGSATANDMVRSSRATHIPAGLMLASYIDSNGLIYQTQIFGDCSTQQSAAATFNRINGLPMGATGIKNTPINSLSMYCGVGIYNVNPVTKEVFVYNVYVPPEPEPTVSCNVAVTSHAVLRASVGGTATGNGEIYISCTPANKQATARISISSLNGGSFIDLGDGTSVAMAVCEGCGGSTTRNIMGWQSLKPIFSLINSGKVAKTVESSAVITVDVI</sequence>
<feature type="chain" id="PRO_5016772013" evidence="1">
    <location>
        <begin position="20"/>
        <end position="249"/>
    </location>
</feature>